<dbReference type="Pfam" id="PF13966">
    <property type="entry name" value="zf-RVT"/>
    <property type="match status" value="1"/>
</dbReference>
<proteinExistence type="predicted"/>
<gene>
    <name evidence="2" type="ORF">GIB67_031129</name>
</gene>
<keyword evidence="3" id="KW-1185">Reference proteome</keyword>
<protein>
    <recommendedName>
        <fullName evidence="1">Reverse transcriptase zinc-binding domain-containing protein</fullName>
    </recommendedName>
</protein>
<accession>A0A7J7ME59</accession>
<reference evidence="2 3" key="1">
    <citation type="journal article" date="2020" name="IScience">
        <title>Genome Sequencing of the Endangered Kingdonia uniflora (Circaeasteraceae, Ranunculales) Reveals Potential Mechanisms of Evolutionary Specialization.</title>
        <authorList>
            <person name="Sun Y."/>
            <person name="Deng T."/>
            <person name="Zhang A."/>
            <person name="Moore M.J."/>
            <person name="Landis J.B."/>
            <person name="Lin N."/>
            <person name="Zhang H."/>
            <person name="Zhang X."/>
            <person name="Huang J."/>
            <person name="Zhang X."/>
            <person name="Sun H."/>
            <person name="Wang H."/>
        </authorList>
    </citation>
    <scope>NUCLEOTIDE SEQUENCE [LARGE SCALE GENOMIC DNA]</scope>
    <source>
        <strain evidence="2">TB1705</strain>
        <tissue evidence="2">Leaf</tissue>
    </source>
</reference>
<evidence type="ECO:0000259" key="1">
    <source>
        <dbReference type="Pfam" id="PF13966"/>
    </source>
</evidence>
<dbReference type="InterPro" id="IPR026960">
    <property type="entry name" value="RVT-Znf"/>
</dbReference>
<dbReference type="EMBL" id="JACGCM010001583">
    <property type="protein sequence ID" value="KAF6153175.1"/>
    <property type="molecule type" value="Genomic_DNA"/>
</dbReference>
<name>A0A7J7ME59_9MAGN</name>
<comment type="caution">
    <text evidence="2">The sequence shown here is derived from an EMBL/GenBank/DDBJ whole genome shotgun (WGS) entry which is preliminary data.</text>
</comment>
<dbReference type="Proteomes" id="UP000541444">
    <property type="component" value="Unassembled WGS sequence"/>
</dbReference>
<dbReference type="AlphaFoldDB" id="A0A7J7ME59"/>
<sequence>MSMVALWCVQYLPEVRPLTSIVVKMLEGGLEISSPSNPFRYLESSALRVSSRGSSKNSSSSLTSTAQDSEFSDHSAPLMSAVVLRPRWLEIMEWYGEAGEVPGARGVNRFLCLLAVEPIRHGKGKGMMTRGPLNQQLQAALQEFEGLQDLSGTGVLAEPILGWEGELDRDTISSLVKGYPLRHIMMEEERLTIQVATGNTEAENAGEHRLLGDQIWGRVLGAPDEQSGWDDEFIHQSTRQQRTDLYHSDIPLPFQTLPASSRRPSHSQAPKKADSSWTWRSVQSSIVTINNHSLWQIRTGQRVQFWTDPWIPHDGRRKPNPRAGLSMEERPQWVNHFIDPVSRSWRREELFSWCDDVSAELISHIYLPHEGNLDELRWYPSKDGKFSIKFTYRSLMSSNHMEPVLGSPSFFLHFWKNKASPRDQMFAWKCLRDMIPCRDKIASRLSSTNISYPLCLDHTETLHHFLLECAFTRAVWFGTSFGGMLYKASHLTVQEWITQWILPPSDWPIDRDIWTLVIFSLYWMIWKARCDWTFQNIKPDPVSIFLTLNKMIANEPFF</sequence>
<dbReference type="OrthoDB" id="4062651at2759"/>
<evidence type="ECO:0000313" key="2">
    <source>
        <dbReference type="EMBL" id="KAF6153175.1"/>
    </source>
</evidence>
<feature type="domain" description="Reverse transcriptase zinc-binding" evidence="1">
    <location>
        <begin position="386"/>
        <end position="476"/>
    </location>
</feature>
<evidence type="ECO:0000313" key="3">
    <source>
        <dbReference type="Proteomes" id="UP000541444"/>
    </source>
</evidence>
<organism evidence="2 3">
    <name type="scientific">Kingdonia uniflora</name>
    <dbReference type="NCBI Taxonomy" id="39325"/>
    <lineage>
        <taxon>Eukaryota</taxon>
        <taxon>Viridiplantae</taxon>
        <taxon>Streptophyta</taxon>
        <taxon>Embryophyta</taxon>
        <taxon>Tracheophyta</taxon>
        <taxon>Spermatophyta</taxon>
        <taxon>Magnoliopsida</taxon>
        <taxon>Ranunculales</taxon>
        <taxon>Circaeasteraceae</taxon>
        <taxon>Kingdonia</taxon>
    </lineage>
</organism>